<dbReference type="GO" id="GO:0003677">
    <property type="term" value="F:DNA binding"/>
    <property type="evidence" value="ECO:0007669"/>
    <property type="project" value="UniProtKB-KW"/>
</dbReference>
<dbReference type="InterPro" id="IPR036390">
    <property type="entry name" value="WH_DNA-bd_sf"/>
</dbReference>
<keyword evidence="1" id="KW-0238">DNA-binding</keyword>
<evidence type="ECO:0000313" key="1">
    <source>
        <dbReference type="EMBL" id="VVE44783.1"/>
    </source>
</evidence>
<protein>
    <submittedName>
        <fullName evidence="1">DNA-binding protein</fullName>
    </submittedName>
</protein>
<accession>A0A5E4Y926</accession>
<dbReference type="Proteomes" id="UP000334380">
    <property type="component" value="Unassembled WGS sequence"/>
</dbReference>
<evidence type="ECO:0000313" key="2">
    <source>
        <dbReference type="Proteomes" id="UP000334380"/>
    </source>
</evidence>
<dbReference type="InterPro" id="IPR011990">
    <property type="entry name" value="TPR-like_helical_dom_sf"/>
</dbReference>
<dbReference type="RefSeq" id="WP_150614725.1">
    <property type="nucleotide sequence ID" value="NZ_CABPRU010000014.1"/>
</dbReference>
<dbReference type="SUPFAM" id="SSF46785">
    <property type="entry name" value="Winged helix' DNA-binding domain"/>
    <property type="match status" value="1"/>
</dbReference>
<dbReference type="SUPFAM" id="SSF48452">
    <property type="entry name" value="TPR-like"/>
    <property type="match status" value="1"/>
</dbReference>
<dbReference type="AlphaFoldDB" id="A0A5E4Y926"/>
<dbReference type="InterPro" id="IPR036388">
    <property type="entry name" value="WH-like_DNA-bd_sf"/>
</dbReference>
<organism evidence="1 2">
    <name type="scientific">Pandoraea terrigena</name>
    <dbReference type="NCBI Taxonomy" id="2508292"/>
    <lineage>
        <taxon>Bacteria</taxon>
        <taxon>Pseudomonadati</taxon>
        <taxon>Pseudomonadota</taxon>
        <taxon>Betaproteobacteria</taxon>
        <taxon>Burkholderiales</taxon>
        <taxon>Burkholderiaceae</taxon>
        <taxon>Pandoraea</taxon>
    </lineage>
</organism>
<proteinExistence type="predicted"/>
<name>A0A5E4Y926_9BURK</name>
<dbReference type="Gene3D" id="1.10.10.10">
    <property type="entry name" value="Winged helix-like DNA-binding domain superfamily/Winged helix DNA-binding domain"/>
    <property type="match status" value="1"/>
</dbReference>
<dbReference type="EMBL" id="CABPRU010000014">
    <property type="protein sequence ID" value="VVE44783.1"/>
    <property type="molecule type" value="Genomic_DNA"/>
</dbReference>
<reference evidence="1 2" key="1">
    <citation type="submission" date="2019-08" db="EMBL/GenBank/DDBJ databases">
        <authorList>
            <person name="Peeters C."/>
        </authorList>
    </citation>
    <scope>NUCLEOTIDE SEQUENCE [LARGE SCALE GENOMIC DNA]</scope>
    <source>
        <strain evidence="1 2">LMG 31013</strain>
    </source>
</reference>
<dbReference type="OrthoDB" id="9812210at2"/>
<keyword evidence="2" id="KW-1185">Reference proteome</keyword>
<gene>
    <name evidence="1" type="ORF">PTE31013_04370</name>
</gene>
<sequence length="406" mass="43104">MDSLIAASARALAAGDSLGALRRIALRDDPPALALRGIAMAQLGEFGRARELFKRAARGFGPHEALARARCVVADAEVALAMRDLGGSTRSLNAAAAALLAHADMPNAMLARLVLARRLVLLGKLDAASQALQDTPPHAMPARLVAGHALICAELALRTLRIAQARAMLAHAQTAASAANIPALIAEVETVRAALARPAARLAQPGGERALILDEVARLLHSDALVVDACRRGIRAGNRWRPLARRPALFTLALQLARAWPGDVDRDTLIAQAFRLRRPDDTHRARLRVEMGRLRAVLKGLAHIDATPRGFVLRTPGEHAVAVLLPPIDGDRASLVALLSDGAAWSTSALALALGASQRTVQRALAALEEEGRVCALGRARARRWTSPPLTEFTTTLLLPVGWSFG</sequence>